<evidence type="ECO:0000256" key="1">
    <source>
        <dbReference type="SAM" id="Coils"/>
    </source>
</evidence>
<dbReference type="AlphaFoldDB" id="A0A8X6P3G2"/>
<dbReference type="Proteomes" id="UP000887013">
    <property type="component" value="Unassembled WGS sequence"/>
</dbReference>
<keyword evidence="3" id="KW-1185">Reference proteome</keyword>
<dbReference type="EMBL" id="BMAW01015946">
    <property type="protein sequence ID" value="GFT46304.1"/>
    <property type="molecule type" value="Genomic_DNA"/>
</dbReference>
<dbReference type="PANTHER" id="PTHR47331">
    <property type="entry name" value="PHD-TYPE DOMAIN-CONTAINING PROTEIN"/>
    <property type="match status" value="1"/>
</dbReference>
<evidence type="ECO:0000313" key="2">
    <source>
        <dbReference type="EMBL" id="GFT46304.1"/>
    </source>
</evidence>
<name>A0A8X6P3G2_NEPPI</name>
<dbReference type="InterPro" id="IPR008042">
    <property type="entry name" value="Retrotrans_Pao"/>
</dbReference>
<feature type="coiled-coil region" evidence="1">
    <location>
        <begin position="62"/>
        <end position="96"/>
    </location>
</feature>
<reference evidence="2" key="1">
    <citation type="submission" date="2020-08" db="EMBL/GenBank/DDBJ databases">
        <title>Multicomponent nature underlies the extraordinary mechanical properties of spider dragline silk.</title>
        <authorList>
            <person name="Kono N."/>
            <person name="Nakamura H."/>
            <person name="Mori M."/>
            <person name="Yoshida Y."/>
            <person name="Ohtoshi R."/>
            <person name="Malay A.D."/>
            <person name="Moran D.A.P."/>
            <person name="Tomita M."/>
            <person name="Numata K."/>
            <person name="Arakawa K."/>
        </authorList>
    </citation>
    <scope>NUCLEOTIDE SEQUENCE</scope>
</reference>
<organism evidence="2 3">
    <name type="scientific">Nephila pilipes</name>
    <name type="common">Giant wood spider</name>
    <name type="synonym">Nephila maculata</name>
    <dbReference type="NCBI Taxonomy" id="299642"/>
    <lineage>
        <taxon>Eukaryota</taxon>
        <taxon>Metazoa</taxon>
        <taxon>Ecdysozoa</taxon>
        <taxon>Arthropoda</taxon>
        <taxon>Chelicerata</taxon>
        <taxon>Arachnida</taxon>
        <taxon>Araneae</taxon>
        <taxon>Araneomorphae</taxon>
        <taxon>Entelegynae</taxon>
        <taxon>Araneoidea</taxon>
        <taxon>Nephilidae</taxon>
        <taxon>Nephila</taxon>
    </lineage>
</organism>
<keyword evidence="1" id="KW-0175">Coiled coil</keyword>
<proteinExistence type="predicted"/>
<accession>A0A8X6P3G2</accession>
<dbReference type="OrthoDB" id="6446866at2759"/>
<comment type="caution">
    <text evidence="2">The sequence shown here is derived from an EMBL/GenBank/DDBJ whole genome shotgun (WGS) entry which is preliminary data.</text>
</comment>
<evidence type="ECO:0000313" key="3">
    <source>
        <dbReference type="Proteomes" id="UP000887013"/>
    </source>
</evidence>
<sequence>MEDLIKWRSPIRANFTKRFNVLITALNEENLNREDIEIKLCSLERIARDLAECDDSICNALVDAKSEEYDEEYDKKEEYREKLDFARSRVKAYIGKLYPFSESQVGHVSRRCKSTVKCMICQKKHWTILCPEKANNARLNTEDDTSIEGNVVNIKPDEDRRYEVKLPWMRSLDELPTNRDIAGKRLVSTSMKWLKETPPDTITRRVILSYANRVFDPIGFTCPVSLQSKILLQESWRSKVSWDSEVSTDMKKTFLKWIEDIKMLHLVKIPRKFLIGDVSSVSFHVFCDASGISYAAAVFIRCQSAHETSI</sequence>
<gene>
    <name evidence="2" type="primary">AVEN_163744_1</name>
    <name evidence="2" type="ORF">NPIL_449151</name>
</gene>
<dbReference type="Pfam" id="PF05380">
    <property type="entry name" value="Peptidase_A17"/>
    <property type="match status" value="1"/>
</dbReference>
<dbReference type="PANTHER" id="PTHR47331:SF1">
    <property type="entry name" value="GAG-LIKE PROTEIN"/>
    <property type="match status" value="1"/>
</dbReference>
<protein>
    <submittedName>
        <fullName evidence="2">DUF1758 domain-containing protein</fullName>
    </submittedName>
</protein>